<dbReference type="EMBL" id="CP007586">
    <property type="protein sequence ID" value="AHY16387.1"/>
    <property type="molecule type" value="Genomic_DNA"/>
</dbReference>
<dbReference type="GeneID" id="35765930"/>
<evidence type="ECO:0000259" key="7">
    <source>
        <dbReference type="Pfam" id="PF16355"/>
    </source>
</evidence>
<dbReference type="SUPFAM" id="SSF51445">
    <property type="entry name" value="(Trans)glycosidases"/>
    <property type="match status" value="1"/>
</dbReference>
<protein>
    <submittedName>
        <fullName evidence="9">Beta-galactosidase</fullName>
    </submittedName>
    <submittedName>
        <fullName evidence="10">DUF4982 domain-containing protein</fullName>
    </submittedName>
</protein>
<gene>
    <name evidence="10" type="ORF">DIY07_08130</name>
    <name evidence="9" type="ORF">DQ08_08000</name>
</gene>
<reference evidence="9 11" key="1">
    <citation type="journal article" date="2014" name="Genome Announc.">
        <title>Complete Genome Sequence of a Virulent Strain, Streptococcus iniae ISET0901, Isolated from Diseased Tilapia.</title>
        <authorList>
            <person name="Pridgeon J.W."/>
            <person name="Zhang D."/>
            <person name="Zhang L."/>
        </authorList>
    </citation>
    <scope>NUCLEOTIDE SEQUENCE [LARGE SCALE GENOMIC DNA]</scope>
    <source>
        <strain evidence="9 11">ISET0901</strain>
    </source>
</reference>
<dbReference type="KEGG" id="sio:DW64_07985"/>
<dbReference type="Pfam" id="PF02836">
    <property type="entry name" value="Glyco_hydro_2_C"/>
    <property type="match status" value="1"/>
</dbReference>
<feature type="domain" description="Glycoside hydrolase family 2" evidence="8">
    <location>
        <begin position="784"/>
        <end position="882"/>
    </location>
</feature>
<proteinExistence type="inferred from homology"/>
<dbReference type="InterPro" id="IPR006102">
    <property type="entry name" value="Ig-like_GH2"/>
</dbReference>
<evidence type="ECO:0000259" key="5">
    <source>
        <dbReference type="Pfam" id="PF02836"/>
    </source>
</evidence>
<feature type="domain" description="Glycoside hydrolase family 2 catalytic" evidence="5">
    <location>
        <begin position="302"/>
        <end position="497"/>
    </location>
</feature>
<dbReference type="PRINTS" id="PR00132">
    <property type="entry name" value="GLHYDRLASE2"/>
</dbReference>
<dbReference type="Gene3D" id="2.60.40.10">
    <property type="entry name" value="Immunoglobulins"/>
    <property type="match status" value="3"/>
</dbReference>
<dbReference type="InterPro" id="IPR008979">
    <property type="entry name" value="Galactose-bd-like_sf"/>
</dbReference>
<keyword evidence="2" id="KW-0378">Hydrolase</keyword>
<feature type="domain" description="Glycoside hydrolase family 2 immunoglobulin-like beta-sandwich" evidence="4">
    <location>
        <begin position="192"/>
        <end position="294"/>
    </location>
</feature>
<dbReference type="Pfam" id="PF16355">
    <property type="entry name" value="DUF4982"/>
    <property type="match status" value="1"/>
</dbReference>
<accession>A0A3L8GEQ2</accession>
<dbReference type="InterPro" id="IPR036156">
    <property type="entry name" value="Beta-gal/glucu_dom_sf"/>
</dbReference>
<dbReference type="GO" id="GO:0004553">
    <property type="term" value="F:hydrolase activity, hydrolyzing O-glycosyl compounds"/>
    <property type="evidence" value="ECO:0007669"/>
    <property type="project" value="InterPro"/>
</dbReference>
<dbReference type="SUPFAM" id="SSF49785">
    <property type="entry name" value="Galactose-binding domain-like"/>
    <property type="match status" value="1"/>
</dbReference>
<dbReference type="InterPro" id="IPR006101">
    <property type="entry name" value="Glyco_hydro_2"/>
</dbReference>
<dbReference type="PANTHER" id="PTHR42732">
    <property type="entry name" value="BETA-GALACTOSIDASE"/>
    <property type="match status" value="1"/>
</dbReference>
<name>A0A3L8GEQ2_STRIN</name>
<evidence type="ECO:0000313" key="9">
    <source>
        <dbReference type="EMBL" id="AHY16387.1"/>
    </source>
</evidence>
<evidence type="ECO:0000256" key="1">
    <source>
        <dbReference type="ARBA" id="ARBA00007401"/>
    </source>
</evidence>
<dbReference type="GO" id="GO:0005975">
    <property type="term" value="P:carbohydrate metabolic process"/>
    <property type="evidence" value="ECO:0007669"/>
    <property type="project" value="InterPro"/>
</dbReference>
<dbReference type="Gene3D" id="2.60.120.260">
    <property type="entry name" value="Galactose-binding domain-like"/>
    <property type="match status" value="1"/>
</dbReference>
<evidence type="ECO:0000259" key="4">
    <source>
        <dbReference type="Pfam" id="PF00703"/>
    </source>
</evidence>
<dbReference type="OrthoDB" id="9762066at2"/>
<feature type="domain" description="DUF4982" evidence="7">
    <location>
        <begin position="678"/>
        <end position="764"/>
    </location>
</feature>
<dbReference type="InterPro" id="IPR006104">
    <property type="entry name" value="Glyco_hydro_2_N"/>
</dbReference>
<dbReference type="Pfam" id="PF00703">
    <property type="entry name" value="Glyco_hydro_2"/>
    <property type="match status" value="1"/>
</dbReference>
<evidence type="ECO:0000256" key="3">
    <source>
        <dbReference type="ARBA" id="ARBA00023295"/>
    </source>
</evidence>
<dbReference type="SMR" id="A0A3L8GEQ2"/>
<feature type="domain" description="Glycosyl hydrolases family 2 sugar binding" evidence="6">
    <location>
        <begin position="24"/>
        <end position="170"/>
    </location>
</feature>
<dbReference type="EMBL" id="QLQD01000074">
    <property type="protein sequence ID" value="RLU55509.1"/>
    <property type="molecule type" value="Genomic_DNA"/>
</dbReference>
<dbReference type="InterPro" id="IPR017853">
    <property type="entry name" value="GH"/>
</dbReference>
<dbReference type="InterPro" id="IPR013783">
    <property type="entry name" value="Ig-like_fold"/>
</dbReference>
<dbReference type="Pfam" id="PF18565">
    <property type="entry name" value="Glyco_hydro2_C5"/>
    <property type="match status" value="1"/>
</dbReference>
<dbReference type="KEGG" id="siq:DQ08_08000"/>
<dbReference type="InterPro" id="IPR040605">
    <property type="entry name" value="Glyco_hydro2_dom5"/>
</dbReference>
<keyword evidence="3" id="KW-0326">Glycosidase</keyword>
<dbReference type="InterPro" id="IPR006103">
    <property type="entry name" value="Glyco_hydro_2_cat"/>
</dbReference>
<evidence type="ECO:0000313" key="10">
    <source>
        <dbReference type="EMBL" id="RLU55509.1"/>
    </source>
</evidence>
<organism evidence="10 12">
    <name type="scientific">Streptococcus iniae</name>
    <name type="common">Streptococcus shiloi</name>
    <dbReference type="NCBI Taxonomy" id="1346"/>
    <lineage>
        <taxon>Bacteria</taxon>
        <taxon>Bacillati</taxon>
        <taxon>Bacillota</taxon>
        <taxon>Bacilli</taxon>
        <taxon>Lactobacillales</taxon>
        <taxon>Streptococcaceae</taxon>
        <taxon>Streptococcus</taxon>
    </lineage>
</organism>
<dbReference type="Pfam" id="PF02837">
    <property type="entry name" value="Glyco_hydro_2_N"/>
    <property type="match status" value="1"/>
</dbReference>
<dbReference type="SUPFAM" id="SSF49303">
    <property type="entry name" value="beta-Galactosidase/glucuronidase domain"/>
    <property type="match status" value="1"/>
</dbReference>
<dbReference type="Proteomes" id="UP000025245">
    <property type="component" value="Chromosome"/>
</dbReference>
<dbReference type="InterPro" id="IPR032311">
    <property type="entry name" value="DUF4982"/>
</dbReference>
<comment type="similarity">
    <text evidence="1">Belongs to the glycosyl hydrolase 2 family.</text>
</comment>
<evidence type="ECO:0000313" key="12">
    <source>
        <dbReference type="Proteomes" id="UP000269148"/>
    </source>
</evidence>
<dbReference type="PANTHER" id="PTHR42732:SF1">
    <property type="entry name" value="BETA-MANNOSIDASE"/>
    <property type="match status" value="1"/>
</dbReference>
<dbReference type="AlphaFoldDB" id="A0A3L8GEQ2"/>
<evidence type="ECO:0000259" key="8">
    <source>
        <dbReference type="Pfam" id="PF18565"/>
    </source>
</evidence>
<evidence type="ECO:0000259" key="6">
    <source>
        <dbReference type="Pfam" id="PF02837"/>
    </source>
</evidence>
<dbReference type="Gene3D" id="3.20.20.80">
    <property type="entry name" value="Glycosidases"/>
    <property type="match status" value="1"/>
</dbReference>
<dbReference type="Proteomes" id="UP000269148">
    <property type="component" value="Unassembled WGS sequence"/>
</dbReference>
<dbReference type="KEGG" id="siz:SI82_08110"/>
<keyword evidence="11" id="KW-1185">Reference proteome</keyword>
<dbReference type="STRING" id="1346.BMF34_08020"/>
<evidence type="ECO:0000313" key="11">
    <source>
        <dbReference type="Proteomes" id="UP000025245"/>
    </source>
</evidence>
<dbReference type="InterPro" id="IPR051913">
    <property type="entry name" value="GH2_Domain-Containing"/>
</dbReference>
<reference evidence="10 12" key="2">
    <citation type="submission" date="2018-06" db="EMBL/GenBank/DDBJ databases">
        <title>Mutators as drivers of adaptation in pathogenic bacteria and a risk factor for host jumps and vaccine escape.</title>
        <authorList>
            <person name="Barnes A.C."/>
            <person name="Silayeva O."/>
        </authorList>
    </citation>
    <scope>NUCLEOTIDE SEQUENCE [LARGE SCALE GENOMIC DNA]</scope>
    <source>
        <strain evidence="10 12">QMA0445</strain>
    </source>
</reference>
<sequence length="1246" mass="139740">MHSDIETQSFNHYTATNQIIPFDNDWKFTFGDVPNASHQLFDDSSWQTIKLPHDFSLTQDYAIYQGEAESGYKLGGVGWYRKYFTLGGQAAKGRFLLCFDGSYMETEVYVNGQKLGMHPNGYSHFSYDITDFLTSCGDNTLAIKVTNKIPSSRWYSGSGIYRSLYLEVTPQVHLRQDGVTVKTPNLAETYRDHKTAQLLIEAEVINQSDNAITVSVKTSLYPKTSDIKTQALLSHQTKEQTIEQGKEVTFKHDLSLINPDLWSISHPNLYVLRTELLDRDGQIIHQKEEEVGFRFIAFDAQKGFYLNGQAVKLQGVCMHHDQGGLGAKAYYDAIDRQLTILKDMGVNAVRVTHNPSSRFMRDIANRKGILLVDEAFDTWRFAKNGNQYDYARFFDQKIGENANYLSHAKPQQTWAEYHIKQMVRAGKNAPSLIMWSTGNEVQEGLEGDNQTDSYPKLLKDLINWVAELDQSRPVTLGDNKLKNEGGTERAISLEMAKVLSTAKNTCQGIVGYNYASGCDYDRDHKEHPDWKMYGSETASAINSRGVYNASIKVEGHSAYRNEKNQLSSYDNSTVGWGHYASEAWFDVITRDFVAGEFVWTGFDYLGEPTPWNSVGKGPANQLNGNPPPKSSYFGIIDTAGFPKDSYYFYRSQWQKEDTTLHILPSWKESILCTSGNAQKVTVVVYSNADAVELCHTDMTGKKQLLGKRNYSRLLPATDNIHSYRVYEASRDTAISHKNLYLTWEIPYQEGTLEAIAYDKKGKIITETHGNSKVRSFGQPNKLHLTTSKCPKQVSDNSLAYVEISVQDQDGHDITDASNRITVSVTGPARLLALDNGDPTDHQSYQDNNRQAFAGKLLAIVQMTGDSGQVLLKATSKGLKAAKQSIKVYANKEPKAGAIDRYDMVKNLYIKKGRKTLPLPKTVLTRRNNGEEKLEDIIWDKSSLAEKLKKELDFTINGRLASSDKPISINVFMIGQVVAIKTISILALEGESILLPETVQAYLANGQLVQSQFPVIWENKPEDLQEKLQSEPVVTVKGIVDVLGDKKEACANIRLAQQELKYSSIDVSKSAQKTVDTTSVTYTYATAENIARLILPTSQTASIYADGQLVSTKVPKKTSQGLEYCFTAPVSAVQFKIVYEGVSSDYEKIKLFRGDWLVTKAKKAWLDRISVEGVDYLLSQKGITDIPTHSGSLDVSKISVHKNPYHCAITILPEYQNEVKILVASEDMKQERIYRLKACFEESSTTV</sequence>
<dbReference type="RefSeq" id="WP_003101865.1">
    <property type="nucleotide sequence ID" value="NZ_CP010783.1"/>
</dbReference>
<evidence type="ECO:0000256" key="2">
    <source>
        <dbReference type="ARBA" id="ARBA00022801"/>
    </source>
</evidence>